<dbReference type="AlphaFoldDB" id="A0A0S2FGD2"/>
<dbReference type="PRINTS" id="PR01790">
    <property type="entry name" value="SMP30FAMILY"/>
</dbReference>
<protein>
    <submittedName>
        <fullName evidence="5">SMP-30/Gluconolaconase/LRE-like region family protein</fullName>
    </submittedName>
</protein>
<proteinExistence type="predicted"/>
<reference evidence="5 6" key="1">
    <citation type="journal article" date="2015" name="BMC Genomics">
        <title>Comparative genomics and metabolic profiling of the genus Lysobacter.</title>
        <authorList>
            <person name="de Bruijn I."/>
            <person name="Cheng X."/>
            <person name="de Jager V."/>
            <person name="Exposito R.G."/>
            <person name="Watrous J."/>
            <person name="Patel N."/>
            <person name="Postma J."/>
            <person name="Dorrestein P.C."/>
            <person name="Kobayashi D."/>
            <person name="Raaijmakers J.M."/>
        </authorList>
    </citation>
    <scope>NUCLEOTIDE SEQUENCE [LARGE SCALE GENOMIC DNA]</scope>
    <source>
        <strain evidence="5 6">76</strain>
    </source>
</reference>
<evidence type="ECO:0000313" key="5">
    <source>
        <dbReference type="EMBL" id="ALN82584.1"/>
    </source>
</evidence>
<dbReference type="KEGG" id="lab:LA76x_4476"/>
<dbReference type="STRING" id="84531.LA76x_4476"/>
<evidence type="ECO:0000256" key="3">
    <source>
        <dbReference type="PIRSR" id="PIRSR605511-2"/>
    </source>
</evidence>
<organism evidence="5 6">
    <name type="scientific">Lysobacter antibioticus</name>
    <dbReference type="NCBI Taxonomy" id="84531"/>
    <lineage>
        <taxon>Bacteria</taxon>
        <taxon>Pseudomonadati</taxon>
        <taxon>Pseudomonadota</taxon>
        <taxon>Gammaproteobacteria</taxon>
        <taxon>Lysobacterales</taxon>
        <taxon>Lysobacteraceae</taxon>
        <taxon>Lysobacter</taxon>
    </lineage>
</organism>
<accession>A0A0S2FGD2</accession>
<evidence type="ECO:0000313" key="6">
    <source>
        <dbReference type="Proteomes" id="UP000060787"/>
    </source>
</evidence>
<dbReference type="GO" id="GO:0046872">
    <property type="term" value="F:metal ion binding"/>
    <property type="evidence" value="ECO:0007669"/>
    <property type="project" value="UniProtKB-KW"/>
</dbReference>
<name>A0A0S2FGD2_LYSAN</name>
<dbReference type="PANTHER" id="PTHR47572:SF4">
    <property type="entry name" value="LACTONASE DRP35"/>
    <property type="match status" value="1"/>
</dbReference>
<sequence length="338" mass="37493">MPVARRRSAALLRADSPRRGALVHRECAGRIGGLRTASDMANHDYLIHDDEFRRCIRLSANVERLADGCRWAEGPTYFPALSCLVWSDIPNERLLRWDECNGQVGVFRQPSGYANGGTVDRQGRMIRCEQGGRRVIRVEHDGSVSVLADRYRGRRFNSPNDVVVQSNGAIWFSDPSYGIDSNYEGVRAEREQDGCHVYRIAPECGTVERVADDFAQPNGLAFSPDETRLYIVDSGLGVGVLRVFDVGTDGRLSNGREFARCSDAIYDGLRVDEDGRVWISAGEGLHCHRADGRLIGEIRIPERVSNLVFGGPKRNRLFVTATTSLYSVLLAVSGAKTF</sequence>
<feature type="binding site" evidence="3">
    <location>
        <position position="218"/>
    </location>
    <ligand>
        <name>a divalent metal cation</name>
        <dbReference type="ChEBI" id="CHEBI:60240"/>
    </ligand>
</feature>
<feature type="active site" description="Proton donor/acceptor" evidence="2">
    <location>
        <position position="267"/>
    </location>
</feature>
<dbReference type="InterPro" id="IPR051262">
    <property type="entry name" value="SMP-30/CGR1_Lactonase"/>
</dbReference>
<dbReference type="InterPro" id="IPR013658">
    <property type="entry name" value="SGL"/>
</dbReference>
<keyword evidence="3" id="KW-0479">Metal-binding</keyword>
<dbReference type="GO" id="GO:0016787">
    <property type="term" value="F:hydrolase activity"/>
    <property type="evidence" value="ECO:0007669"/>
    <property type="project" value="UniProtKB-KW"/>
</dbReference>
<dbReference type="Gene3D" id="2.120.10.30">
    <property type="entry name" value="TolB, C-terminal domain"/>
    <property type="match status" value="1"/>
</dbReference>
<feature type="domain" description="SMP-30/Gluconolactonase/LRE-like region" evidence="4">
    <location>
        <begin position="71"/>
        <end position="322"/>
    </location>
</feature>
<dbReference type="SUPFAM" id="SSF63829">
    <property type="entry name" value="Calcium-dependent phosphotriesterase"/>
    <property type="match status" value="1"/>
</dbReference>
<dbReference type="PANTHER" id="PTHR47572">
    <property type="entry name" value="LIPOPROTEIN-RELATED"/>
    <property type="match status" value="1"/>
</dbReference>
<keyword evidence="1" id="KW-0378">Hydrolase</keyword>
<evidence type="ECO:0000259" key="4">
    <source>
        <dbReference type="Pfam" id="PF08450"/>
    </source>
</evidence>
<feature type="binding site" evidence="3">
    <location>
        <position position="267"/>
    </location>
    <ligand>
        <name>a divalent metal cation</name>
        <dbReference type="ChEBI" id="CHEBI:60240"/>
    </ligand>
</feature>
<keyword evidence="6" id="KW-1185">Reference proteome</keyword>
<dbReference type="InterPro" id="IPR011042">
    <property type="entry name" value="6-blade_b-propeller_TolB-like"/>
</dbReference>
<dbReference type="PATRIC" id="fig|84531.8.peg.4471"/>
<evidence type="ECO:0000256" key="1">
    <source>
        <dbReference type="ARBA" id="ARBA00022801"/>
    </source>
</evidence>
<dbReference type="Proteomes" id="UP000060787">
    <property type="component" value="Chromosome"/>
</dbReference>
<feature type="binding site" evidence="3">
    <location>
        <position position="160"/>
    </location>
    <ligand>
        <name>substrate</name>
    </ligand>
</feature>
<comment type="cofactor">
    <cofactor evidence="3">
        <name>Zn(2+)</name>
        <dbReference type="ChEBI" id="CHEBI:29105"/>
    </cofactor>
    <text evidence="3">Binds 1 divalent metal cation per subunit.</text>
</comment>
<dbReference type="InterPro" id="IPR005511">
    <property type="entry name" value="SMP-30"/>
</dbReference>
<dbReference type="EMBL" id="CP011129">
    <property type="protein sequence ID" value="ALN82584.1"/>
    <property type="molecule type" value="Genomic_DNA"/>
</dbReference>
<feature type="binding site" evidence="3">
    <location>
        <position position="73"/>
    </location>
    <ligand>
        <name>a divalent metal cation</name>
        <dbReference type="ChEBI" id="CHEBI:60240"/>
    </ligand>
</feature>
<dbReference type="Pfam" id="PF08450">
    <property type="entry name" value="SGL"/>
    <property type="match status" value="1"/>
</dbReference>
<keyword evidence="3" id="KW-0862">Zinc</keyword>
<evidence type="ECO:0000256" key="2">
    <source>
        <dbReference type="PIRSR" id="PIRSR605511-1"/>
    </source>
</evidence>
<gene>
    <name evidence="5" type="ORF">LA76x_4476</name>
</gene>